<dbReference type="AlphaFoldDB" id="A0A9P8NTV2"/>
<keyword evidence="2" id="KW-1185">Reference proteome</keyword>
<proteinExistence type="predicted"/>
<evidence type="ECO:0000313" key="1">
    <source>
        <dbReference type="EMBL" id="KAH3659640.1"/>
    </source>
</evidence>
<accession>A0A9P8NTV2</accession>
<sequence>MYLNTLYCGGTWGVIFQAANFLSTFRCLDAGYFQQHTLYLTTISMKAPTRIVGISLSLMMKSDSTSCSISMPYDMRNMRGLLNFWSPNELAKNLMISSTLEAVSKEQLNRLSRIIVSSFSISTTELSE</sequence>
<organism evidence="1 2">
    <name type="scientific">Ogataea polymorpha</name>
    <dbReference type="NCBI Taxonomy" id="460523"/>
    <lineage>
        <taxon>Eukaryota</taxon>
        <taxon>Fungi</taxon>
        <taxon>Dikarya</taxon>
        <taxon>Ascomycota</taxon>
        <taxon>Saccharomycotina</taxon>
        <taxon>Pichiomycetes</taxon>
        <taxon>Pichiales</taxon>
        <taxon>Pichiaceae</taxon>
        <taxon>Ogataea</taxon>
    </lineage>
</organism>
<reference evidence="1" key="1">
    <citation type="journal article" date="2021" name="Open Biol.">
        <title>Shared evolutionary footprints suggest mitochondrial oxidative damage underlies multiple complex I losses in fungi.</title>
        <authorList>
            <person name="Schikora-Tamarit M.A."/>
            <person name="Marcet-Houben M."/>
            <person name="Nosek J."/>
            <person name="Gabaldon T."/>
        </authorList>
    </citation>
    <scope>NUCLEOTIDE SEQUENCE</scope>
    <source>
        <strain evidence="1">NCAIM Y.01608</strain>
    </source>
</reference>
<reference evidence="1" key="2">
    <citation type="submission" date="2021-01" db="EMBL/GenBank/DDBJ databases">
        <authorList>
            <person name="Schikora-Tamarit M.A."/>
        </authorList>
    </citation>
    <scope>NUCLEOTIDE SEQUENCE</scope>
    <source>
        <strain evidence="1">NCAIM Y.01608</strain>
    </source>
</reference>
<protein>
    <submittedName>
        <fullName evidence="1">Uncharacterized protein</fullName>
    </submittedName>
</protein>
<dbReference type="Proteomes" id="UP000788993">
    <property type="component" value="Unassembled WGS sequence"/>
</dbReference>
<gene>
    <name evidence="1" type="ORF">OGATHE_005685</name>
</gene>
<dbReference type="EMBL" id="JAEUBD010001504">
    <property type="protein sequence ID" value="KAH3659640.1"/>
    <property type="molecule type" value="Genomic_DNA"/>
</dbReference>
<evidence type="ECO:0000313" key="2">
    <source>
        <dbReference type="Proteomes" id="UP000788993"/>
    </source>
</evidence>
<name>A0A9P8NTV2_9ASCO</name>
<comment type="caution">
    <text evidence="1">The sequence shown here is derived from an EMBL/GenBank/DDBJ whole genome shotgun (WGS) entry which is preliminary data.</text>
</comment>